<reference evidence="1" key="1">
    <citation type="journal article" date="2019" name="Sci. Rep.">
        <title>A comparative genomics approach for identifying host-range determinants in Streptococcus thermophilus bacteriophages.</title>
        <authorList>
            <person name="Szymczak P."/>
            <person name="Rau M.H."/>
            <person name="Monteiro J.M."/>
            <person name="Pinho M.G."/>
            <person name="Filipe S.R."/>
            <person name="Vogensen F.K."/>
            <person name="Zeidan A.A."/>
            <person name="Janzen T."/>
        </authorList>
    </citation>
    <scope>NUCLEOTIDE SEQUENCE</scope>
    <source>
        <strain evidence="1">STCH_24_rgp</strain>
        <strain evidence="2">STCH_32_rgp</strain>
        <strain evidence="3">STCH_33_rgp</strain>
    </source>
</reference>
<evidence type="ECO:0000313" key="3">
    <source>
        <dbReference type="EMBL" id="QBS00368.1"/>
    </source>
</evidence>
<protein>
    <submittedName>
        <fullName evidence="1">Uncharacterized protein</fullName>
    </submittedName>
</protein>
<sequence>MDTNWFIQNPSGYMNYWISIGRFGEVILKNIFERVHQYI</sequence>
<evidence type="ECO:0000313" key="2">
    <source>
        <dbReference type="EMBL" id="QBS00347.1"/>
    </source>
</evidence>
<organism evidence="1">
    <name type="scientific">Streptococcus thermophilus</name>
    <dbReference type="NCBI Taxonomy" id="1308"/>
    <lineage>
        <taxon>Bacteria</taxon>
        <taxon>Bacillati</taxon>
        <taxon>Bacillota</taxon>
        <taxon>Bacilli</taxon>
        <taxon>Lactobacillales</taxon>
        <taxon>Streptococcaceae</taxon>
        <taxon>Streptococcus</taxon>
    </lineage>
</organism>
<dbReference type="AlphaFoldDB" id="A0A4Y5FRX6"/>
<evidence type="ECO:0000313" key="1">
    <source>
        <dbReference type="EMBL" id="QBS00213.1"/>
    </source>
</evidence>
<dbReference type="EMBL" id="MK483579">
    <property type="protein sequence ID" value="QBS00213.1"/>
    <property type="molecule type" value="Genomic_DNA"/>
</dbReference>
<proteinExistence type="predicted"/>
<gene>
    <name evidence="1" type="ORF">rgp24_0013</name>
    <name evidence="2" type="ORF">rgp32_0013</name>
    <name evidence="3" type="ORF">rgp33_0014</name>
</gene>
<dbReference type="EMBL" id="MK483589">
    <property type="protein sequence ID" value="QBS00368.1"/>
    <property type="molecule type" value="Genomic_DNA"/>
</dbReference>
<name>A0A4Y5FRX6_STRTR</name>
<dbReference type="EMBL" id="MK483588">
    <property type="protein sequence ID" value="QBS00347.1"/>
    <property type="molecule type" value="Genomic_DNA"/>
</dbReference>
<accession>A0A4Y5FRX6</accession>